<dbReference type="EMBL" id="LVLJ01003740">
    <property type="protein sequence ID" value="OAE19970.1"/>
    <property type="molecule type" value="Genomic_DNA"/>
</dbReference>
<evidence type="ECO:0000256" key="1">
    <source>
        <dbReference type="SAM" id="MobiDB-lite"/>
    </source>
</evidence>
<name>A0A176VGJ3_MARPO</name>
<accession>A0A176VGJ3</accession>
<evidence type="ECO:0000313" key="3">
    <source>
        <dbReference type="Proteomes" id="UP000077202"/>
    </source>
</evidence>
<feature type="compositionally biased region" description="Polar residues" evidence="1">
    <location>
        <begin position="19"/>
        <end position="28"/>
    </location>
</feature>
<dbReference type="AlphaFoldDB" id="A0A176VGJ3"/>
<reference evidence="2" key="1">
    <citation type="submission" date="2016-03" db="EMBL/GenBank/DDBJ databases">
        <title>Mechanisms controlling the formation of the plant cell surface in tip-growing cells are functionally conserved among land plants.</title>
        <authorList>
            <person name="Honkanen S."/>
            <person name="Jones V.A."/>
            <person name="Morieri G."/>
            <person name="Champion C."/>
            <person name="Hetherington A.J."/>
            <person name="Kelly S."/>
            <person name="Saint-Marcoux D."/>
            <person name="Proust H."/>
            <person name="Prescott H."/>
            <person name="Dolan L."/>
        </authorList>
    </citation>
    <scope>NUCLEOTIDE SEQUENCE [LARGE SCALE GENOMIC DNA]</scope>
    <source>
        <tissue evidence="2">Whole gametophyte</tissue>
    </source>
</reference>
<evidence type="ECO:0000313" key="2">
    <source>
        <dbReference type="EMBL" id="OAE19970.1"/>
    </source>
</evidence>
<sequence length="206" mass="22895">MWPHTVIEATYFRGERSSAVDSQASGQKSENENRLSESSPLSEVEFEVEFEVEVEVEMAVTCTQKCGLVWLLLILMGCTLRRCDGASFSKQYMNRRRAGNGDGANILQVGAWASTVPSYALNWPQHQGTTEDLAEVRAQGISTGENDMLASWADTSAAASEDELDMDYLWTVTHEDIKKFKSNPCAPGRDCTHYEQAGYVFNSMTL</sequence>
<feature type="region of interest" description="Disordered" evidence="1">
    <location>
        <begin position="18"/>
        <end position="40"/>
    </location>
</feature>
<protein>
    <submittedName>
        <fullName evidence="2">Uncharacterized protein</fullName>
    </submittedName>
</protein>
<comment type="caution">
    <text evidence="2">The sequence shown here is derived from an EMBL/GenBank/DDBJ whole genome shotgun (WGS) entry which is preliminary data.</text>
</comment>
<gene>
    <name evidence="2" type="ORF">AXG93_1520s1440</name>
</gene>
<organism evidence="2 3">
    <name type="scientific">Marchantia polymorpha subsp. ruderalis</name>
    <dbReference type="NCBI Taxonomy" id="1480154"/>
    <lineage>
        <taxon>Eukaryota</taxon>
        <taxon>Viridiplantae</taxon>
        <taxon>Streptophyta</taxon>
        <taxon>Embryophyta</taxon>
        <taxon>Marchantiophyta</taxon>
        <taxon>Marchantiopsida</taxon>
        <taxon>Marchantiidae</taxon>
        <taxon>Marchantiales</taxon>
        <taxon>Marchantiaceae</taxon>
        <taxon>Marchantia</taxon>
    </lineage>
</organism>
<proteinExistence type="predicted"/>
<keyword evidence="3" id="KW-1185">Reference proteome</keyword>
<dbReference type="Proteomes" id="UP000077202">
    <property type="component" value="Unassembled WGS sequence"/>
</dbReference>